<dbReference type="Gene3D" id="1.20.1720.10">
    <property type="entry name" value="Multidrug resistance protein D"/>
    <property type="match status" value="1"/>
</dbReference>
<dbReference type="EMBL" id="RAWE01000031">
    <property type="protein sequence ID" value="RKH04228.1"/>
    <property type="molecule type" value="Genomic_DNA"/>
</dbReference>
<keyword evidence="6 8" id="KW-1133">Transmembrane helix</keyword>
<evidence type="ECO:0000256" key="7">
    <source>
        <dbReference type="ARBA" id="ARBA00023136"/>
    </source>
</evidence>
<keyword evidence="4" id="KW-1003">Cell membrane</keyword>
<keyword evidence="7 8" id="KW-0472">Membrane</keyword>
<organism evidence="10 11">
    <name type="scientific">Corallococcus carmarthensis</name>
    <dbReference type="NCBI Taxonomy" id="2316728"/>
    <lineage>
        <taxon>Bacteria</taxon>
        <taxon>Pseudomonadati</taxon>
        <taxon>Myxococcota</taxon>
        <taxon>Myxococcia</taxon>
        <taxon>Myxococcales</taxon>
        <taxon>Cystobacterineae</taxon>
        <taxon>Myxococcaceae</taxon>
        <taxon>Corallococcus</taxon>
    </lineage>
</organism>
<name>A0A3A8K7Q4_9BACT</name>
<feature type="transmembrane region" description="Helical" evidence="8">
    <location>
        <begin position="91"/>
        <end position="110"/>
    </location>
</feature>
<evidence type="ECO:0000256" key="1">
    <source>
        <dbReference type="ARBA" id="ARBA00004651"/>
    </source>
</evidence>
<dbReference type="GO" id="GO:0022857">
    <property type="term" value="F:transmembrane transporter activity"/>
    <property type="evidence" value="ECO:0007669"/>
    <property type="project" value="InterPro"/>
</dbReference>
<proteinExistence type="inferred from homology"/>
<evidence type="ECO:0000256" key="3">
    <source>
        <dbReference type="ARBA" id="ARBA00022448"/>
    </source>
</evidence>
<dbReference type="PROSITE" id="PS50850">
    <property type="entry name" value="MFS"/>
    <property type="match status" value="1"/>
</dbReference>
<keyword evidence="3" id="KW-0813">Transport</keyword>
<dbReference type="NCBIfam" id="TIGR00711">
    <property type="entry name" value="efflux_EmrB"/>
    <property type="match status" value="1"/>
</dbReference>
<dbReference type="PANTHER" id="PTHR42718:SF9">
    <property type="entry name" value="MAJOR FACILITATOR SUPERFAMILY MULTIDRUG TRANSPORTER MFSC"/>
    <property type="match status" value="1"/>
</dbReference>
<evidence type="ECO:0000256" key="5">
    <source>
        <dbReference type="ARBA" id="ARBA00022692"/>
    </source>
</evidence>
<feature type="transmembrane region" description="Helical" evidence="8">
    <location>
        <begin position="177"/>
        <end position="199"/>
    </location>
</feature>
<feature type="transmembrane region" description="Helical" evidence="8">
    <location>
        <begin position="382"/>
        <end position="405"/>
    </location>
</feature>
<evidence type="ECO:0000313" key="10">
    <source>
        <dbReference type="EMBL" id="RKH04228.1"/>
    </source>
</evidence>
<dbReference type="GO" id="GO:0005886">
    <property type="term" value="C:plasma membrane"/>
    <property type="evidence" value="ECO:0007669"/>
    <property type="project" value="UniProtKB-SubCell"/>
</dbReference>
<feature type="transmembrane region" description="Helical" evidence="8">
    <location>
        <begin position="506"/>
        <end position="524"/>
    </location>
</feature>
<accession>A0A3A8K7Q4</accession>
<dbReference type="CDD" id="cd17503">
    <property type="entry name" value="MFS_LmrB_MDR_like"/>
    <property type="match status" value="1"/>
</dbReference>
<dbReference type="PANTHER" id="PTHR42718">
    <property type="entry name" value="MAJOR FACILITATOR SUPERFAMILY MULTIDRUG TRANSPORTER MFSC"/>
    <property type="match status" value="1"/>
</dbReference>
<reference evidence="11" key="1">
    <citation type="submission" date="2018-09" db="EMBL/GenBank/DDBJ databases">
        <authorList>
            <person name="Livingstone P.G."/>
            <person name="Whitworth D.E."/>
        </authorList>
    </citation>
    <scope>NUCLEOTIDE SEQUENCE [LARGE SCALE GENOMIC DNA]</scope>
    <source>
        <strain evidence="11">CA043D</strain>
    </source>
</reference>
<comment type="subcellular location">
    <subcellularLocation>
        <location evidence="1">Cell membrane</location>
        <topology evidence="1">Multi-pass membrane protein</topology>
    </subcellularLocation>
</comment>
<dbReference type="OrthoDB" id="9807274at2"/>
<feature type="transmembrane region" description="Helical" evidence="8">
    <location>
        <begin position="354"/>
        <end position="376"/>
    </location>
</feature>
<feature type="transmembrane region" description="Helical" evidence="8">
    <location>
        <begin position="329"/>
        <end position="347"/>
    </location>
</feature>
<feature type="transmembrane region" description="Helical" evidence="8">
    <location>
        <begin position="61"/>
        <end position="79"/>
    </location>
</feature>
<dbReference type="Gene3D" id="1.20.1250.20">
    <property type="entry name" value="MFS general substrate transporter like domains"/>
    <property type="match status" value="1"/>
</dbReference>
<dbReference type="InterPro" id="IPR004638">
    <property type="entry name" value="EmrB-like"/>
</dbReference>
<comment type="similarity">
    <text evidence="2">Belongs to the major facilitator superfamily. EmrB family.</text>
</comment>
<feature type="transmembrane region" description="Helical" evidence="8">
    <location>
        <begin position="149"/>
        <end position="171"/>
    </location>
</feature>
<dbReference type="PRINTS" id="PR01036">
    <property type="entry name" value="TCRTETB"/>
</dbReference>
<keyword evidence="11" id="KW-1185">Reference proteome</keyword>
<keyword evidence="5 8" id="KW-0812">Transmembrane</keyword>
<evidence type="ECO:0000256" key="2">
    <source>
        <dbReference type="ARBA" id="ARBA00008537"/>
    </source>
</evidence>
<comment type="caution">
    <text evidence="10">The sequence shown here is derived from an EMBL/GenBank/DDBJ whole genome shotgun (WGS) entry which is preliminary data.</text>
</comment>
<evidence type="ECO:0000313" key="11">
    <source>
        <dbReference type="Proteomes" id="UP000268313"/>
    </source>
</evidence>
<feature type="transmembrane region" description="Helical" evidence="8">
    <location>
        <begin position="289"/>
        <end position="309"/>
    </location>
</feature>
<evidence type="ECO:0000256" key="8">
    <source>
        <dbReference type="SAM" id="Phobius"/>
    </source>
</evidence>
<protein>
    <submittedName>
        <fullName evidence="10">DHA2 family efflux MFS transporter permease subunit</fullName>
    </submittedName>
</protein>
<dbReference type="Proteomes" id="UP000268313">
    <property type="component" value="Unassembled WGS sequence"/>
</dbReference>
<sequence>MATAVATPEVLAPAVPKAPVNKWLVTLSVTFGTLMGAIDSSIVSVALPQIRGAVGATVQEITWATTGFVIATVMVMPLTGFLGRMFGQKRVYMACLVLFVAGSFLCGLAWNLPTLVLFRFLQGLGAGALQPTEQAILRQTFPPKEQGTAMAIFGMAVMVGPAIGPTLGGYIVDNWHWSWIFFINVPVGILGFFMVARFVQEDEQLRTTARLEAERQRKHMDWSGITLLCMGLATLQYFLEEGQADDWFESPIIILCALLSATCLIAFVIRELTAVAPAVNLRLFKDPVFASGTLLGALVFAVLMASMFLLPVFMQELLGFTATQSGLSLMPRTLVMMVMMPIVGRLYGKVPARVLVGAGIVFAGFGAFEMSHFSLATGSSNIIAAIALQGVGFSLMFVPLSATALGNIPRERMADATGLNSLLRQIGGSVGLAIFTTLLSRYTVLSKASIASHLNPERWEVASRMASTQRGLMQHGLDAASASMASLQMMVGNVSRQAMVLAFDKLFVLASLMFVVVLPLIYFLKDPPSVGGSHEKPHIDVEI</sequence>
<dbReference type="SUPFAM" id="SSF103473">
    <property type="entry name" value="MFS general substrate transporter"/>
    <property type="match status" value="1"/>
</dbReference>
<dbReference type="InterPro" id="IPR036259">
    <property type="entry name" value="MFS_trans_sf"/>
</dbReference>
<evidence type="ECO:0000259" key="9">
    <source>
        <dbReference type="PROSITE" id="PS50850"/>
    </source>
</evidence>
<dbReference type="RefSeq" id="WP_120602627.1">
    <property type="nucleotide sequence ID" value="NZ_RAWE01000031.1"/>
</dbReference>
<dbReference type="Pfam" id="PF07690">
    <property type="entry name" value="MFS_1"/>
    <property type="match status" value="1"/>
</dbReference>
<evidence type="ECO:0000256" key="6">
    <source>
        <dbReference type="ARBA" id="ARBA00022989"/>
    </source>
</evidence>
<feature type="domain" description="Major facilitator superfamily (MFS) profile" evidence="9">
    <location>
        <begin position="25"/>
        <end position="529"/>
    </location>
</feature>
<feature type="transmembrane region" description="Helical" evidence="8">
    <location>
        <begin position="251"/>
        <end position="269"/>
    </location>
</feature>
<gene>
    <name evidence="10" type="ORF">D7X32_11830</name>
</gene>
<evidence type="ECO:0000256" key="4">
    <source>
        <dbReference type="ARBA" id="ARBA00022475"/>
    </source>
</evidence>
<dbReference type="AlphaFoldDB" id="A0A3A8K7Q4"/>
<dbReference type="InterPro" id="IPR011701">
    <property type="entry name" value="MFS"/>
</dbReference>
<dbReference type="InterPro" id="IPR020846">
    <property type="entry name" value="MFS_dom"/>
</dbReference>